<dbReference type="EMBL" id="JAIPUX010000439">
    <property type="protein sequence ID" value="KAH0630477.1"/>
    <property type="molecule type" value="Genomic_DNA"/>
</dbReference>
<dbReference type="SUPFAM" id="SSF57845">
    <property type="entry name" value="B-box zinc-binding domain"/>
    <property type="match status" value="1"/>
</dbReference>
<proteinExistence type="predicted"/>
<dbReference type="PROSITE" id="PS50119">
    <property type="entry name" value="ZF_BBOX"/>
    <property type="match status" value="1"/>
</dbReference>
<dbReference type="InterPro" id="IPR001841">
    <property type="entry name" value="Znf_RING"/>
</dbReference>
<evidence type="ECO:0000313" key="8">
    <source>
        <dbReference type="EMBL" id="KAH0630477.1"/>
    </source>
</evidence>
<name>A0ABQ7TL16_PHRPL</name>
<feature type="domain" description="B box-type" evidence="7">
    <location>
        <begin position="135"/>
        <end position="176"/>
    </location>
</feature>
<dbReference type="InterPro" id="IPR050143">
    <property type="entry name" value="TRIM/RBCC"/>
</dbReference>
<dbReference type="PANTHER" id="PTHR24103">
    <property type="entry name" value="E3 UBIQUITIN-PROTEIN LIGASE TRIM"/>
    <property type="match status" value="1"/>
</dbReference>
<evidence type="ECO:0000256" key="5">
    <source>
        <dbReference type="SAM" id="Coils"/>
    </source>
</evidence>
<gene>
    <name evidence="8" type="ORF">JD844_013529</name>
</gene>
<accession>A0ABQ7TL16</accession>
<dbReference type="Gene3D" id="3.30.40.10">
    <property type="entry name" value="Zinc/RING finger domain, C3HC4 (zinc finger)"/>
    <property type="match status" value="1"/>
</dbReference>
<keyword evidence="2 4" id="KW-0863">Zinc-finger</keyword>
<evidence type="ECO:0000259" key="7">
    <source>
        <dbReference type="PROSITE" id="PS50119"/>
    </source>
</evidence>
<evidence type="ECO:0000259" key="6">
    <source>
        <dbReference type="PROSITE" id="PS50089"/>
    </source>
</evidence>
<comment type="caution">
    <text evidence="8">The sequence shown here is derived from an EMBL/GenBank/DDBJ whole genome shotgun (WGS) entry which is preliminary data.</text>
</comment>
<dbReference type="Pfam" id="PF15227">
    <property type="entry name" value="zf-C3HC4_4"/>
    <property type="match status" value="1"/>
</dbReference>
<dbReference type="Gene3D" id="3.30.160.60">
    <property type="entry name" value="Classic Zinc Finger"/>
    <property type="match status" value="1"/>
</dbReference>
<dbReference type="SMART" id="SM00184">
    <property type="entry name" value="RING"/>
    <property type="match status" value="1"/>
</dbReference>
<dbReference type="InterPro" id="IPR017907">
    <property type="entry name" value="Znf_RING_CS"/>
</dbReference>
<dbReference type="PROSITE" id="PS00518">
    <property type="entry name" value="ZF_RING_1"/>
    <property type="match status" value="1"/>
</dbReference>
<protein>
    <submittedName>
        <fullName evidence="8">Uncharacterized protein</fullName>
    </submittedName>
</protein>
<evidence type="ECO:0000256" key="4">
    <source>
        <dbReference type="PROSITE-ProRule" id="PRU00024"/>
    </source>
</evidence>
<dbReference type="SUPFAM" id="SSF57850">
    <property type="entry name" value="RING/U-box"/>
    <property type="match status" value="1"/>
</dbReference>
<dbReference type="InterPro" id="IPR013083">
    <property type="entry name" value="Znf_RING/FYVE/PHD"/>
</dbReference>
<keyword evidence="3" id="KW-0862">Zinc</keyword>
<evidence type="ECO:0000256" key="2">
    <source>
        <dbReference type="ARBA" id="ARBA00022771"/>
    </source>
</evidence>
<dbReference type="Proteomes" id="UP000826234">
    <property type="component" value="Unassembled WGS sequence"/>
</dbReference>
<reference evidence="8 9" key="1">
    <citation type="journal article" date="2022" name="Gigascience">
        <title>A chromosome-level genome assembly and annotation of the desert horned lizard, Phrynosoma platyrhinos, provides insight into chromosomal rearrangements among reptiles.</title>
        <authorList>
            <person name="Koochekian N."/>
            <person name="Ascanio A."/>
            <person name="Farleigh K."/>
            <person name="Card D.C."/>
            <person name="Schield D.R."/>
            <person name="Castoe T.A."/>
            <person name="Jezkova T."/>
        </authorList>
    </citation>
    <scope>NUCLEOTIDE SEQUENCE [LARGE SCALE GENOMIC DNA]</scope>
    <source>
        <strain evidence="8">NK-2021</strain>
    </source>
</reference>
<dbReference type="InterPro" id="IPR000315">
    <property type="entry name" value="Znf_B-box"/>
</dbReference>
<keyword evidence="9" id="KW-1185">Reference proteome</keyword>
<keyword evidence="5" id="KW-0175">Coiled coil</keyword>
<feature type="coiled-coil region" evidence="5">
    <location>
        <begin position="202"/>
        <end position="237"/>
    </location>
</feature>
<dbReference type="Pfam" id="PF00643">
    <property type="entry name" value="zf-B_box"/>
    <property type="match status" value="1"/>
</dbReference>
<evidence type="ECO:0000256" key="3">
    <source>
        <dbReference type="ARBA" id="ARBA00022833"/>
    </source>
</evidence>
<dbReference type="SMART" id="SM00336">
    <property type="entry name" value="BBOX"/>
    <property type="match status" value="1"/>
</dbReference>
<dbReference type="CDD" id="cd19762">
    <property type="entry name" value="Bbox2_TRIM7-like"/>
    <property type="match status" value="1"/>
</dbReference>
<sequence length="263" mass="30287">MPTIFLILRQGLGVSVLGSLTKEGTDKSMEPKRVKLSLPGETERTGAANPIQALCDEAVCPICLGYFRDPVITECGHNFCLSCLAPWCNKPDKEVSCPQCREKIQETNIRPNRKLATVVEITKKLRLPGPKVEERKGRVCEKHQEPLKLFCENDEIPICVVCDRSKEHRDHEVIPQEEAYQKYKKQTTAEKKMMVAKFRQLHQFLEEQEDLLLAQIKEVEEEIARKKEEHLAKLSRELCSLESFIKKMKEKHQQPPSELLQVR</sequence>
<dbReference type="PROSITE" id="PS50089">
    <property type="entry name" value="ZF_RING_2"/>
    <property type="match status" value="1"/>
</dbReference>
<feature type="domain" description="RING-type" evidence="6">
    <location>
        <begin position="60"/>
        <end position="101"/>
    </location>
</feature>
<keyword evidence="1" id="KW-0479">Metal-binding</keyword>
<organism evidence="8 9">
    <name type="scientific">Phrynosoma platyrhinos</name>
    <name type="common">Desert horned lizard</name>
    <dbReference type="NCBI Taxonomy" id="52577"/>
    <lineage>
        <taxon>Eukaryota</taxon>
        <taxon>Metazoa</taxon>
        <taxon>Chordata</taxon>
        <taxon>Craniata</taxon>
        <taxon>Vertebrata</taxon>
        <taxon>Euteleostomi</taxon>
        <taxon>Lepidosauria</taxon>
        <taxon>Squamata</taxon>
        <taxon>Bifurcata</taxon>
        <taxon>Unidentata</taxon>
        <taxon>Episquamata</taxon>
        <taxon>Toxicofera</taxon>
        <taxon>Iguania</taxon>
        <taxon>Phrynosomatidae</taxon>
        <taxon>Phrynosomatinae</taxon>
        <taxon>Phrynosoma</taxon>
    </lineage>
</organism>
<evidence type="ECO:0000256" key="1">
    <source>
        <dbReference type="ARBA" id="ARBA00022723"/>
    </source>
</evidence>
<evidence type="ECO:0000313" key="9">
    <source>
        <dbReference type="Proteomes" id="UP000826234"/>
    </source>
</evidence>